<feature type="chain" id="PRO_5046207143" description="Lipoprotein" evidence="1">
    <location>
        <begin position="23"/>
        <end position="201"/>
    </location>
</feature>
<evidence type="ECO:0000313" key="3">
    <source>
        <dbReference type="Proteomes" id="UP000715441"/>
    </source>
</evidence>
<evidence type="ECO:0000313" key="2">
    <source>
        <dbReference type="EMBL" id="NKQ52537.1"/>
    </source>
</evidence>
<proteinExistence type="predicted"/>
<gene>
    <name evidence="2" type="ORF">HFP15_06555</name>
</gene>
<accession>A0ABX1J2L6</accession>
<protein>
    <recommendedName>
        <fullName evidence="4">Lipoprotein</fullName>
    </recommendedName>
</protein>
<dbReference type="EMBL" id="JAAXLS010000002">
    <property type="protein sequence ID" value="NKQ52537.1"/>
    <property type="molecule type" value="Genomic_DNA"/>
</dbReference>
<reference evidence="2 3" key="1">
    <citation type="submission" date="2020-04" db="EMBL/GenBank/DDBJ databases">
        <title>Novel species.</title>
        <authorList>
            <person name="Teo W.F.A."/>
            <person name="Lipun K."/>
            <person name="Srisuk N."/>
            <person name="Duangmal K."/>
        </authorList>
    </citation>
    <scope>NUCLEOTIDE SEQUENCE [LARGE SCALE GENOMIC DNA]</scope>
    <source>
        <strain evidence="2 3">K13G38</strain>
    </source>
</reference>
<sequence length="201" mass="20841">MARIAAATLAVAAALTACGAAADGGWTVTVYYTAVESFHHEQAQTVQGCLQLDCDNGHNSLGQYPAGFVAAVHDEGTGLITDGPHAGRYLNWSSDSGYWLDTAARDSNGRPLEPFVSAAADGVADGTPVRITGCGTLDDGTAVPAAVCARLSQANWRIRDEFTPGLGGTGHLDVYIGQETGPAFTSRPDYVTLRRATVVVG</sequence>
<keyword evidence="3" id="KW-1185">Reference proteome</keyword>
<comment type="caution">
    <text evidence="2">The sequence shown here is derived from an EMBL/GenBank/DDBJ whole genome shotgun (WGS) entry which is preliminary data.</text>
</comment>
<dbReference type="Proteomes" id="UP000715441">
    <property type="component" value="Unassembled WGS sequence"/>
</dbReference>
<name>A0ABX1J2L6_9PSEU</name>
<evidence type="ECO:0000256" key="1">
    <source>
        <dbReference type="SAM" id="SignalP"/>
    </source>
</evidence>
<organism evidence="2 3">
    <name type="scientific">Amycolatopsis acididurans</name>
    <dbReference type="NCBI Taxonomy" id="2724524"/>
    <lineage>
        <taxon>Bacteria</taxon>
        <taxon>Bacillati</taxon>
        <taxon>Actinomycetota</taxon>
        <taxon>Actinomycetes</taxon>
        <taxon>Pseudonocardiales</taxon>
        <taxon>Pseudonocardiaceae</taxon>
        <taxon>Amycolatopsis</taxon>
    </lineage>
</organism>
<feature type="signal peptide" evidence="1">
    <location>
        <begin position="1"/>
        <end position="22"/>
    </location>
</feature>
<keyword evidence="1" id="KW-0732">Signal</keyword>
<evidence type="ECO:0008006" key="4">
    <source>
        <dbReference type="Google" id="ProtNLM"/>
    </source>
</evidence>
<dbReference type="PROSITE" id="PS51257">
    <property type="entry name" value="PROKAR_LIPOPROTEIN"/>
    <property type="match status" value="1"/>
</dbReference>